<accession>A0A834EQ60</accession>
<protein>
    <submittedName>
        <fullName evidence="2">Uncharacterized protein</fullName>
    </submittedName>
</protein>
<gene>
    <name evidence="2" type="ORF">HJG60_009704</name>
</gene>
<evidence type="ECO:0000256" key="1">
    <source>
        <dbReference type="SAM" id="SignalP"/>
    </source>
</evidence>
<evidence type="ECO:0000313" key="2">
    <source>
        <dbReference type="EMBL" id="KAF6125179.1"/>
    </source>
</evidence>
<proteinExistence type="predicted"/>
<feature type="signal peptide" evidence="1">
    <location>
        <begin position="1"/>
        <end position="17"/>
    </location>
</feature>
<dbReference type="Proteomes" id="UP000664940">
    <property type="component" value="Unassembled WGS sequence"/>
</dbReference>
<sequence>MLVPVPAILSLTALVRGSSSSKTAYPSDILSSGTLKGLIAPVQLPLWASLENASSQGSYILERVILQRLSCQRGQITVKILLSSFLSNSMASSPPHTLIHMIDGPCPHSTFWKPKGTSVLISSILQ</sequence>
<feature type="chain" id="PRO_5032910822" evidence="1">
    <location>
        <begin position="18"/>
        <end position="126"/>
    </location>
</feature>
<dbReference type="AlphaFoldDB" id="A0A834EQ60"/>
<evidence type="ECO:0000313" key="3">
    <source>
        <dbReference type="Proteomes" id="UP000664940"/>
    </source>
</evidence>
<organism evidence="2 3">
    <name type="scientific">Phyllostomus discolor</name>
    <name type="common">pale spear-nosed bat</name>
    <dbReference type="NCBI Taxonomy" id="89673"/>
    <lineage>
        <taxon>Eukaryota</taxon>
        <taxon>Metazoa</taxon>
        <taxon>Chordata</taxon>
        <taxon>Craniata</taxon>
        <taxon>Vertebrata</taxon>
        <taxon>Euteleostomi</taxon>
        <taxon>Mammalia</taxon>
        <taxon>Eutheria</taxon>
        <taxon>Laurasiatheria</taxon>
        <taxon>Chiroptera</taxon>
        <taxon>Yangochiroptera</taxon>
        <taxon>Phyllostomidae</taxon>
        <taxon>Phyllostominae</taxon>
        <taxon>Phyllostomus</taxon>
    </lineage>
</organism>
<keyword evidence="1" id="KW-0732">Signal</keyword>
<dbReference type="EMBL" id="JABVXQ010000002">
    <property type="protein sequence ID" value="KAF6125179.1"/>
    <property type="molecule type" value="Genomic_DNA"/>
</dbReference>
<name>A0A834EQ60_9CHIR</name>
<reference evidence="2 3" key="1">
    <citation type="journal article" date="2020" name="Nature">
        <title>Six reference-quality genomes reveal evolution of bat adaptations.</title>
        <authorList>
            <person name="Jebb D."/>
            <person name="Huang Z."/>
            <person name="Pippel M."/>
            <person name="Hughes G.M."/>
            <person name="Lavrichenko K."/>
            <person name="Devanna P."/>
            <person name="Winkler S."/>
            <person name="Jermiin L.S."/>
            <person name="Skirmuntt E.C."/>
            <person name="Katzourakis A."/>
            <person name="Burkitt-Gray L."/>
            <person name="Ray D.A."/>
            <person name="Sullivan K.A.M."/>
            <person name="Roscito J.G."/>
            <person name="Kirilenko B.M."/>
            <person name="Davalos L.M."/>
            <person name="Corthals A.P."/>
            <person name="Power M.L."/>
            <person name="Jones G."/>
            <person name="Ransome R.D."/>
            <person name="Dechmann D.K.N."/>
            <person name="Locatelli A.G."/>
            <person name="Puechmaille S.J."/>
            <person name="Fedrigo O."/>
            <person name="Jarvis E.D."/>
            <person name="Hiller M."/>
            <person name="Vernes S.C."/>
            <person name="Myers E.W."/>
            <person name="Teeling E.C."/>
        </authorList>
    </citation>
    <scope>NUCLEOTIDE SEQUENCE [LARGE SCALE GENOMIC DNA]</scope>
    <source>
        <strain evidence="2">Bat1K_MPI-CBG_1</strain>
    </source>
</reference>
<comment type="caution">
    <text evidence="2">The sequence shown here is derived from an EMBL/GenBank/DDBJ whole genome shotgun (WGS) entry which is preliminary data.</text>
</comment>